<dbReference type="Proteomes" id="UP000806211">
    <property type="component" value="Unassembled WGS sequence"/>
</dbReference>
<protein>
    <submittedName>
        <fullName evidence="1">CotH kinase family protein</fullName>
    </submittedName>
</protein>
<accession>A0ABR9RAV1</accession>
<gene>
    <name evidence="1" type="ORF">INF37_07405</name>
</gene>
<sequence>MIRHRYINFICAAVALLALALTGLLCFGEALGLPAASSAPGYAYRLFDNGRVHTVDLRVEDWGQFVAEAPAEAYVPCTAVIDGEEFYQVGLRAKGNNSLRLTEEYGLSRYSLKLEFDHYVDGGNYYGLDKFSLDASFQDNSYLKTYLVYDMMAFMEVPAPLCSYTWVTVNGQPWGLFLAIEEPEEAFARRNFGPDHGQLYKPDYRSLRAENADVALRYIGDDPGSYPNLFDNAKFDVDGADQARLIEALRVLSTGENLETAVNVDQVLRYFTVQVFVMNWDSYLGHTGHNYFLYEEDGMLSILPWDYNLAFGTYALGMTDPIRDPNVLLNWPVNTPARGEVMLERPLYHNLMKNDDYFARYHAYFRQLLSEYFQSGRYEAVIRQTQAMIAPYVEADPTAFCSYEDHLLAVDTLLEVCRLRWESIRGQLEGRYPITLSQQAEHPGAGVDASHLDLRALGDFDDLEAAKGRQDRAMAIANTRRRRLILSAAR</sequence>
<keyword evidence="2" id="KW-1185">Reference proteome</keyword>
<proteinExistence type="predicted"/>
<organism evidence="1 2">
    <name type="scientific">Pseudoflavonifractor gallinarum</name>
    <dbReference type="NCBI Taxonomy" id="2779352"/>
    <lineage>
        <taxon>Bacteria</taxon>
        <taxon>Bacillati</taxon>
        <taxon>Bacillota</taxon>
        <taxon>Clostridia</taxon>
        <taxon>Eubacteriales</taxon>
        <taxon>Oscillospiraceae</taxon>
        <taxon>Pseudoflavonifractor</taxon>
    </lineage>
</organism>
<reference evidence="1 2" key="1">
    <citation type="submission" date="2020-10" db="EMBL/GenBank/DDBJ databases">
        <title>ChiBAC.</title>
        <authorList>
            <person name="Zenner C."/>
            <person name="Hitch T.C.A."/>
            <person name="Clavel T."/>
        </authorList>
    </citation>
    <scope>NUCLEOTIDE SEQUENCE [LARGE SCALE GENOMIC DNA]</scope>
    <source>
        <strain evidence="1 2">DSM 107456</strain>
    </source>
</reference>
<dbReference type="GO" id="GO:0016301">
    <property type="term" value="F:kinase activity"/>
    <property type="evidence" value="ECO:0007669"/>
    <property type="project" value="UniProtKB-KW"/>
</dbReference>
<name>A0ABR9RAV1_9FIRM</name>
<dbReference type="InterPro" id="IPR014867">
    <property type="entry name" value="Spore_coat_CotH_CotH2/3/7"/>
</dbReference>
<dbReference type="PANTHER" id="PTHR40050:SF1">
    <property type="entry name" value="INNER SPORE COAT PROTEIN H"/>
    <property type="match status" value="1"/>
</dbReference>
<evidence type="ECO:0000313" key="1">
    <source>
        <dbReference type="EMBL" id="MBE5055821.1"/>
    </source>
</evidence>
<dbReference type="RefSeq" id="WP_193537442.1">
    <property type="nucleotide sequence ID" value="NZ_JADCKF010000005.1"/>
</dbReference>
<dbReference type="PANTHER" id="PTHR40050">
    <property type="entry name" value="INNER SPORE COAT PROTEIN H"/>
    <property type="match status" value="1"/>
</dbReference>
<evidence type="ECO:0000313" key="2">
    <source>
        <dbReference type="Proteomes" id="UP000806211"/>
    </source>
</evidence>
<dbReference type="Pfam" id="PF08757">
    <property type="entry name" value="CotH"/>
    <property type="match status" value="1"/>
</dbReference>
<dbReference type="EMBL" id="JADCKF010000005">
    <property type="protein sequence ID" value="MBE5055821.1"/>
    <property type="molecule type" value="Genomic_DNA"/>
</dbReference>
<keyword evidence="1" id="KW-0808">Transferase</keyword>
<keyword evidence="1" id="KW-0418">Kinase</keyword>
<comment type="caution">
    <text evidence="1">The sequence shown here is derived from an EMBL/GenBank/DDBJ whole genome shotgun (WGS) entry which is preliminary data.</text>
</comment>